<dbReference type="InterPro" id="IPR013509">
    <property type="entry name" value="RNR_lsu_N"/>
</dbReference>
<dbReference type="Proteomes" id="UP000827626">
    <property type="component" value="Segment"/>
</dbReference>
<evidence type="ECO:0000256" key="7">
    <source>
        <dbReference type="ARBA" id="ARBA00023116"/>
    </source>
</evidence>
<accession>A0AAE7WA63</accession>
<feature type="domain" description="ATP-cone" evidence="10">
    <location>
        <begin position="4"/>
        <end position="89"/>
    </location>
</feature>
<dbReference type="GO" id="GO:0004748">
    <property type="term" value="F:ribonucleoside-diphosphate reductase activity, thioredoxin disulfide as acceptor"/>
    <property type="evidence" value="ECO:0007669"/>
    <property type="project" value="UniProtKB-EC"/>
</dbReference>
<dbReference type="EC" id="1.17.4.1" evidence="2 9"/>
<comment type="similarity">
    <text evidence="1 9">Belongs to the ribonucleoside diphosphate reductase large chain family.</text>
</comment>
<keyword evidence="7 9" id="KW-0215">Deoxyribonucleotide synthesis</keyword>
<dbReference type="PANTHER" id="PTHR11573:SF6">
    <property type="entry name" value="RIBONUCLEOSIDE-DIPHOSPHATE REDUCTASE LARGE SUBUNIT"/>
    <property type="match status" value="1"/>
</dbReference>
<evidence type="ECO:0000256" key="6">
    <source>
        <dbReference type="ARBA" id="ARBA00023002"/>
    </source>
</evidence>
<gene>
    <name evidence="11" type="ORF">SARAHDANIELLE_29</name>
</gene>
<dbReference type="SUPFAM" id="SSF48168">
    <property type="entry name" value="R1 subunit of ribonucleotide reductase, N-terminal domain"/>
    <property type="match status" value="1"/>
</dbReference>
<dbReference type="InterPro" id="IPR039718">
    <property type="entry name" value="Rrm1"/>
</dbReference>
<dbReference type="PANTHER" id="PTHR11573">
    <property type="entry name" value="RIBONUCLEOSIDE-DIPHOSPHATE REDUCTASE LARGE CHAIN"/>
    <property type="match status" value="1"/>
</dbReference>
<keyword evidence="3" id="KW-0021">Allosteric enzyme</keyword>
<keyword evidence="12" id="KW-1185">Reference proteome</keyword>
<evidence type="ECO:0000313" key="11">
    <source>
        <dbReference type="EMBL" id="QYA57457.1"/>
    </source>
</evidence>
<organism evidence="11 12">
    <name type="scientific">Hafnia phage vB_HpaM_SarahDanielle</name>
    <dbReference type="NCBI Taxonomy" id="2836113"/>
    <lineage>
        <taxon>Viruses</taxon>
        <taxon>Duplodnaviria</taxon>
        <taxon>Heunggongvirae</taxon>
        <taxon>Uroviricota</taxon>
        <taxon>Caudoviricetes</taxon>
        <taxon>Andersonviridae</taxon>
        <taxon>Andersonviridae incertae sedis</taxon>
        <taxon>Daniellevirus</taxon>
        <taxon>Daniellevirus danielle</taxon>
    </lineage>
</organism>
<evidence type="ECO:0000256" key="2">
    <source>
        <dbReference type="ARBA" id="ARBA00012274"/>
    </source>
</evidence>
<keyword evidence="5 8" id="KW-0067">ATP-binding</keyword>
<dbReference type="InterPro" id="IPR013346">
    <property type="entry name" value="NrdE_NrdA_C"/>
</dbReference>
<dbReference type="PRINTS" id="PR01183">
    <property type="entry name" value="RIBORDTASEM1"/>
</dbReference>
<dbReference type="NCBIfam" id="TIGR02506">
    <property type="entry name" value="NrdE_NrdA"/>
    <property type="match status" value="1"/>
</dbReference>
<evidence type="ECO:0000256" key="4">
    <source>
        <dbReference type="ARBA" id="ARBA00022741"/>
    </source>
</evidence>
<dbReference type="InterPro" id="IPR008926">
    <property type="entry name" value="RNR_R1-su_N"/>
</dbReference>
<evidence type="ECO:0000259" key="10">
    <source>
        <dbReference type="PROSITE" id="PS51161"/>
    </source>
</evidence>
<evidence type="ECO:0000256" key="9">
    <source>
        <dbReference type="RuleBase" id="RU003410"/>
    </source>
</evidence>
<dbReference type="GO" id="GO:0005524">
    <property type="term" value="F:ATP binding"/>
    <property type="evidence" value="ECO:0007669"/>
    <property type="project" value="UniProtKB-UniRule"/>
</dbReference>
<dbReference type="GO" id="GO:0009263">
    <property type="term" value="P:deoxyribonucleotide biosynthetic process"/>
    <property type="evidence" value="ECO:0007669"/>
    <property type="project" value="UniProtKB-KW"/>
</dbReference>
<comment type="catalytic activity">
    <reaction evidence="9">
        <text>a 2'-deoxyribonucleoside 5'-diphosphate + [thioredoxin]-disulfide + H2O = a ribonucleoside 5'-diphosphate + [thioredoxin]-dithiol</text>
        <dbReference type="Rhea" id="RHEA:23252"/>
        <dbReference type="Rhea" id="RHEA-COMP:10698"/>
        <dbReference type="Rhea" id="RHEA-COMP:10700"/>
        <dbReference type="ChEBI" id="CHEBI:15377"/>
        <dbReference type="ChEBI" id="CHEBI:29950"/>
        <dbReference type="ChEBI" id="CHEBI:50058"/>
        <dbReference type="ChEBI" id="CHEBI:57930"/>
        <dbReference type="ChEBI" id="CHEBI:73316"/>
        <dbReference type="EC" id="1.17.4.1"/>
    </reaction>
</comment>
<name>A0AAE7WA63_9CAUD</name>
<dbReference type="SUPFAM" id="SSF51998">
    <property type="entry name" value="PFL-like glycyl radical enzymes"/>
    <property type="match status" value="1"/>
</dbReference>
<dbReference type="Pfam" id="PF02867">
    <property type="entry name" value="Ribonuc_red_lgC"/>
    <property type="match status" value="1"/>
</dbReference>
<evidence type="ECO:0000313" key="12">
    <source>
        <dbReference type="Proteomes" id="UP000827626"/>
    </source>
</evidence>
<evidence type="ECO:0000256" key="1">
    <source>
        <dbReference type="ARBA" id="ARBA00010406"/>
    </source>
</evidence>
<dbReference type="EMBL" id="MW749010">
    <property type="protein sequence ID" value="QYA57457.1"/>
    <property type="molecule type" value="Genomic_DNA"/>
</dbReference>
<dbReference type="Pfam" id="PF00317">
    <property type="entry name" value="Ribonuc_red_lgN"/>
    <property type="match status" value="1"/>
</dbReference>
<dbReference type="InterPro" id="IPR000788">
    <property type="entry name" value="RNR_lg_C"/>
</dbReference>
<proteinExistence type="inferred from homology"/>
<keyword evidence="6 9" id="KW-0560">Oxidoreductase</keyword>
<comment type="function">
    <text evidence="9">Provides the precursors necessary for DNA synthesis. Catalyzes the biosynthesis of deoxyribonucleotides from the corresponding ribonucleotides.</text>
</comment>
<dbReference type="PROSITE" id="PS51161">
    <property type="entry name" value="ATP_CONE"/>
    <property type="match status" value="1"/>
</dbReference>
<keyword evidence="4 8" id="KW-0547">Nucleotide-binding</keyword>
<evidence type="ECO:0000256" key="3">
    <source>
        <dbReference type="ARBA" id="ARBA00022533"/>
    </source>
</evidence>
<sequence>MMIKHVVKSNGQVVPFEPERLNRWGEWADRLGVLWSEVVLEATKRCHDGCTTRELHQAMIDVCIDKQSQNYSDMAGRLLIGLIYKEAFGGFTKIPTLEDFYKSMVDKGLWEEMDYSDAELKVLASFIEHSKDLGYGYAVLKQFRDKYGIKDIRTDKLHESPQFMFLGMAMKAFEKQPKERRLEDVKKLYTYLSDLKINAPTPYLNGLRARKTGYASCCLIKANDTANSIGIATHIAYEMTTKQAGIGMFMNLRSIGDGIRNDTIEHMGKLGYYRMVKDAVQANKQKSRGGSANVFYTMLDPQIEDLLRLKHPTTATAKRINEIDYGVIMGDAFLDAVKNGLQWPLVSVKDAPELYDIYIKGTAQEFIDAVTERDKDFVKQWVDARELMLIYVNNRVATGRVYPAFSGNMNRHTPFKELLPMSNLCMEVVLPVYGFEEMCSLHSDKEDHNPEVDGEVALCFLASLVAGRISKEEYGDVAYYALAMVDSVMDEMDYPFPAMKRTVQARRSVGIGLTNVAHYMASNYVTYSSRAGKTLLHELAEMHSYYLHKASLRLSKERGLAEWIGKTKYVDGWVPPHTANKMIDSQHDAKLQFDWEELSRQIKENGGIRNSVLEAYMPNESSSLATNTTNGLYPIRDFILTKKSATGNVLFIVPEYDKLKYMYEIAWNIPTRDLIDCYAIVQKFTGQAISADFYINYSKLEGNKVSAKEFMMDTLYAWLMGMKTQYYVNSMVGVGSSSLQEAYCEGCGV</sequence>
<reference evidence="11" key="1">
    <citation type="submission" date="2021-03" db="EMBL/GenBank/DDBJ databases">
        <authorList>
            <person name="Thompson D.W."/>
            <person name="Brown H.M.F."/>
            <person name="Thompson S.D."/>
            <person name="Grose J.H."/>
        </authorList>
    </citation>
    <scope>NUCLEOTIDE SEQUENCE</scope>
</reference>
<evidence type="ECO:0000256" key="8">
    <source>
        <dbReference type="PROSITE-ProRule" id="PRU00492"/>
    </source>
</evidence>
<dbReference type="Gene3D" id="3.20.70.20">
    <property type="match status" value="1"/>
</dbReference>
<dbReference type="InterPro" id="IPR005144">
    <property type="entry name" value="ATP-cone_dom"/>
</dbReference>
<protein>
    <recommendedName>
        <fullName evidence="2 9">Ribonucleoside-diphosphate reductase</fullName>
        <ecNumber evidence="2 9">1.17.4.1</ecNumber>
    </recommendedName>
</protein>
<evidence type="ECO:0000256" key="5">
    <source>
        <dbReference type="ARBA" id="ARBA00022840"/>
    </source>
</evidence>